<protein>
    <submittedName>
        <fullName evidence="1">Uncharacterized protein</fullName>
    </submittedName>
</protein>
<reference evidence="1 2" key="1">
    <citation type="submission" date="2014-06" db="EMBL/GenBank/DDBJ databases">
        <title>Evolutionary Origins and Diversification of the Mycorrhizal Mutualists.</title>
        <authorList>
            <consortium name="DOE Joint Genome Institute"/>
            <consortium name="Mycorrhizal Genomics Consortium"/>
            <person name="Kohler A."/>
            <person name="Kuo A."/>
            <person name="Nagy L.G."/>
            <person name="Floudas D."/>
            <person name="Copeland A."/>
            <person name="Barry K.W."/>
            <person name="Cichocki N."/>
            <person name="Veneault-Fourrey C."/>
            <person name="LaButti K."/>
            <person name="Lindquist E.A."/>
            <person name="Lipzen A."/>
            <person name="Lundell T."/>
            <person name="Morin E."/>
            <person name="Murat C."/>
            <person name="Riley R."/>
            <person name="Ohm R."/>
            <person name="Sun H."/>
            <person name="Tunlid A."/>
            <person name="Henrissat B."/>
            <person name="Grigoriev I.V."/>
            <person name="Hibbett D.S."/>
            <person name="Martin F."/>
        </authorList>
    </citation>
    <scope>NUCLEOTIDE SEQUENCE [LARGE SCALE GENOMIC DNA]</scope>
    <source>
        <strain evidence="1 2">SS14</strain>
    </source>
</reference>
<dbReference type="HOGENOM" id="CLU_2607554_0_0_1"/>
<sequence>MFIRAAAAARTLSPLSNPSTIPEYRYRPSSGFSPASRYPTAATVRNSFIKKYSWDGSRLECESGTYLKVQTPHIPAVYP</sequence>
<proteinExistence type="predicted"/>
<gene>
    <name evidence="1" type="ORF">M422DRAFT_31592</name>
</gene>
<evidence type="ECO:0000313" key="1">
    <source>
        <dbReference type="EMBL" id="KIJ41995.1"/>
    </source>
</evidence>
<evidence type="ECO:0000313" key="2">
    <source>
        <dbReference type="Proteomes" id="UP000054279"/>
    </source>
</evidence>
<dbReference type="AlphaFoldDB" id="A0A0C9VTY1"/>
<dbReference type="EMBL" id="KN837133">
    <property type="protein sequence ID" value="KIJ41995.1"/>
    <property type="molecule type" value="Genomic_DNA"/>
</dbReference>
<name>A0A0C9VTY1_SPHS4</name>
<dbReference type="Proteomes" id="UP000054279">
    <property type="component" value="Unassembled WGS sequence"/>
</dbReference>
<organism evidence="1 2">
    <name type="scientific">Sphaerobolus stellatus (strain SS14)</name>
    <dbReference type="NCBI Taxonomy" id="990650"/>
    <lineage>
        <taxon>Eukaryota</taxon>
        <taxon>Fungi</taxon>
        <taxon>Dikarya</taxon>
        <taxon>Basidiomycota</taxon>
        <taxon>Agaricomycotina</taxon>
        <taxon>Agaricomycetes</taxon>
        <taxon>Phallomycetidae</taxon>
        <taxon>Geastrales</taxon>
        <taxon>Sphaerobolaceae</taxon>
        <taxon>Sphaerobolus</taxon>
    </lineage>
</organism>
<keyword evidence="2" id="KW-1185">Reference proteome</keyword>
<accession>A0A0C9VTY1</accession>